<dbReference type="InterPro" id="IPR010065">
    <property type="entry name" value="AA_ABC_transptr_permease_3TM"/>
</dbReference>
<keyword evidence="7 8" id="KW-0472">Membrane</keyword>
<feature type="transmembrane region" description="Helical" evidence="8">
    <location>
        <begin position="82"/>
        <end position="103"/>
    </location>
</feature>
<accession>C0EIW2</accession>
<evidence type="ECO:0000313" key="11">
    <source>
        <dbReference type="Proteomes" id="UP000003340"/>
    </source>
</evidence>
<dbReference type="Pfam" id="PF00528">
    <property type="entry name" value="BPD_transp_1"/>
    <property type="match status" value="1"/>
</dbReference>
<dbReference type="PANTHER" id="PTHR30614">
    <property type="entry name" value="MEMBRANE COMPONENT OF AMINO ACID ABC TRANSPORTER"/>
    <property type="match status" value="1"/>
</dbReference>
<feature type="transmembrane region" description="Helical" evidence="8">
    <location>
        <begin position="52"/>
        <end position="76"/>
    </location>
</feature>
<organism evidence="10 11">
    <name type="scientific">[Clostridium] methylpentosum DSM 5476</name>
    <dbReference type="NCBI Taxonomy" id="537013"/>
    <lineage>
        <taxon>Bacteria</taxon>
        <taxon>Bacillati</taxon>
        <taxon>Bacillota</taxon>
        <taxon>Clostridia</taxon>
        <taxon>Eubacteriales</taxon>
        <taxon>Oscillospiraceae</taxon>
        <taxon>Oscillospiraceae incertae sedis</taxon>
    </lineage>
</organism>
<feature type="transmembrane region" description="Helical" evidence="8">
    <location>
        <begin position="186"/>
        <end position="207"/>
    </location>
</feature>
<feature type="transmembrane region" description="Helical" evidence="8">
    <location>
        <begin position="20"/>
        <end position="40"/>
    </location>
</feature>
<dbReference type="HOGENOM" id="CLU_019602_1_1_9"/>
<comment type="subcellular location">
    <subcellularLocation>
        <location evidence="1 8">Cell membrane</location>
        <topology evidence="1 8">Multi-pass membrane protein</topology>
    </subcellularLocation>
</comment>
<keyword evidence="5" id="KW-0029">Amino-acid transport</keyword>
<keyword evidence="3" id="KW-1003">Cell membrane</keyword>
<dbReference type="eggNOG" id="COG0765">
    <property type="taxonomic scope" value="Bacteria"/>
</dbReference>
<dbReference type="NCBIfam" id="TIGR01726">
    <property type="entry name" value="HEQRo_perm_3TM"/>
    <property type="match status" value="1"/>
</dbReference>
<evidence type="ECO:0000256" key="5">
    <source>
        <dbReference type="ARBA" id="ARBA00022970"/>
    </source>
</evidence>
<evidence type="ECO:0000259" key="9">
    <source>
        <dbReference type="PROSITE" id="PS50928"/>
    </source>
</evidence>
<keyword evidence="6 8" id="KW-1133">Transmembrane helix</keyword>
<dbReference type="GO" id="GO:0043190">
    <property type="term" value="C:ATP-binding cassette (ABC) transporter complex"/>
    <property type="evidence" value="ECO:0007669"/>
    <property type="project" value="InterPro"/>
</dbReference>
<reference evidence="10 11" key="1">
    <citation type="submission" date="2009-01" db="EMBL/GenBank/DDBJ databases">
        <authorList>
            <person name="Fulton L."/>
            <person name="Clifton S."/>
            <person name="Fulton B."/>
            <person name="Xu J."/>
            <person name="Minx P."/>
            <person name="Pepin K.H."/>
            <person name="Johnson M."/>
            <person name="Bhonagiri V."/>
            <person name="Nash W.E."/>
            <person name="Mardis E.R."/>
            <person name="Wilson R.K."/>
        </authorList>
    </citation>
    <scope>NUCLEOTIDE SEQUENCE [LARGE SCALE GENOMIC DNA]</scope>
    <source>
        <strain evidence="10 11">DSM 5476</strain>
    </source>
</reference>
<evidence type="ECO:0000256" key="6">
    <source>
        <dbReference type="ARBA" id="ARBA00022989"/>
    </source>
</evidence>
<dbReference type="Gene3D" id="1.10.3720.10">
    <property type="entry name" value="MetI-like"/>
    <property type="match status" value="1"/>
</dbReference>
<dbReference type="GO" id="GO:0006865">
    <property type="term" value="P:amino acid transport"/>
    <property type="evidence" value="ECO:0007669"/>
    <property type="project" value="UniProtKB-KW"/>
</dbReference>
<dbReference type="InterPro" id="IPR000515">
    <property type="entry name" value="MetI-like"/>
</dbReference>
<evidence type="ECO:0000256" key="1">
    <source>
        <dbReference type="ARBA" id="ARBA00004651"/>
    </source>
</evidence>
<feature type="domain" description="ABC transmembrane type-1" evidence="9">
    <location>
        <begin position="14"/>
        <end position="207"/>
    </location>
</feature>
<dbReference type="InterPro" id="IPR043429">
    <property type="entry name" value="ArtM/GltK/GlnP/TcyL/YhdX-like"/>
</dbReference>
<dbReference type="Proteomes" id="UP000003340">
    <property type="component" value="Unassembled WGS sequence"/>
</dbReference>
<comment type="caution">
    <text evidence="10">The sequence shown here is derived from an EMBL/GenBank/DDBJ whole genome shotgun (WGS) entry which is preliminary data.</text>
</comment>
<evidence type="ECO:0000313" key="10">
    <source>
        <dbReference type="EMBL" id="EEG28623.1"/>
    </source>
</evidence>
<dbReference type="SUPFAM" id="SSF161098">
    <property type="entry name" value="MetI-like"/>
    <property type="match status" value="1"/>
</dbReference>
<sequence>MEFWNIFLTLVQSGGYTVCLFAIVIICSIPLGFCITMIAKSKIKPLAMLARAYIYVVRGTPLLLQLLFFCFGLYYLPVIGPAIFISNRFASATVAFIINYSAYFAEIFRGGLLAVDKGQYEAAQVLGLRRGQTMFRIIIPQMVRVCMPTLSNEAVTLVKDTALLYSVGVVEILTQAKTIVNGTYNISAYFIAAIIYLILNTILSFGLKRIEKKLSFGEDA</sequence>
<keyword evidence="11" id="KW-1185">Reference proteome</keyword>
<dbReference type="AlphaFoldDB" id="C0EIW2"/>
<dbReference type="PANTHER" id="PTHR30614:SF0">
    <property type="entry name" value="L-CYSTINE TRANSPORT SYSTEM PERMEASE PROTEIN TCYL"/>
    <property type="match status" value="1"/>
</dbReference>
<proteinExistence type="inferred from homology"/>
<comment type="similarity">
    <text evidence="8">Belongs to the binding-protein-dependent transport system permease family.</text>
</comment>
<evidence type="ECO:0000256" key="3">
    <source>
        <dbReference type="ARBA" id="ARBA00022475"/>
    </source>
</evidence>
<dbReference type="EMBL" id="ACEC01000130">
    <property type="protein sequence ID" value="EEG28623.1"/>
    <property type="molecule type" value="Genomic_DNA"/>
</dbReference>
<protein>
    <submittedName>
        <fullName evidence="10">ABC transporter, permease protein</fullName>
    </submittedName>
</protein>
<dbReference type="STRING" id="537013.CLOSTMETH_03808"/>
<evidence type="ECO:0000256" key="7">
    <source>
        <dbReference type="ARBA" id="ARBA00023136"/>
    </source>
</evidence>
<evidence type="ECO:0000256" key="8">
    <source>
        <dbReference type="RuleBase" id="RU363032"/>
    </source>
</evidence>
<evidence type="ECO:0000256" key="2">
    <source>
        <dbReference type="ARBA" id="ARBA00022448"/>
    </source>
</evidence>
<gene>
    <name evidence="10" type="ORF">CLOSTMETH_03808</name>
</gene>
<dbReference type="GO" id="GO:0022857">
    <property type="term" value="F:transmembrane transporter activity"/>
    <property type="evidence" value="ECO:0007669"/>
    <property type="project" value="InterPro"/>
</dbReference>
<reference evidence="10 11" key="2">
    <citation type="submission" date="2009-02" db="EMBL/GenBank/DDBJ databases">
        <title>Draft genome sequence of Clostridium methylpentosum (DSM 5476).</title>
        <authorList>
            <person name="Sudarsanam P."/>
            <person name="Ley R."/>
            <person name="Guruge J."/>
            <person name="Turnbaugh P.J."/>
            <person name="Mahowald M."/>
            <person name="Liep D."/>
            <person name="Gordon J."/>
        </authorList>
    </citation>
    <scope>NUCLEOTIDE SEQUENCE [LARGE SCALE GENOMIC DNA]</scope>
    <source>
        <strain evidence="10 11">DSM 5476</strain>
    </source>
</reference>
<dbReference type="PROSITE" id="PS50928">
    <property type="entry name" value="ABC_TM1"/>
    <property type="match status" value="1"/>
</dbReference>
<dbReference type="InterPro" id="IPR035906">
    <property type="entry name" value="MetI-like_sf"/>
</dbReference>
<evidence type="ECO:0000256" key="4">
    <source>
        <dbReference type="ARBA" id="ARBA00022692"/>
    </source>
</evidence>
<keyword evidence="4 8" id="KW-0812">Transmembrane</keyword>
<keyword evidence="2 8" id="KW-0813">Transport</keyword>
<dbReference type="CDD" id="cd06261">
    <property type="entry name" value="TM_PBP2"/>
    <property type="match status" value="1"/>
</dbReference>
<name>C0EIW2_9FIRM</name>